<dbReference type="OrthoDB" id="10316648at2759"/>
<organism evidence="1 2">
    <name type="scientific">Paramecium octaurelia</name>
    <dbReference type="NCBI Taxonomy" id="43137"/>
    <lineage>
        <taxon>Eukaryota</taxon>
        <taxon>Sar</taxon>
        <taxon>Alveolata</taxon>
        <taxon>Ciliophora</taxon>
        <taxon>Intramacronucleata</taxon>
        <taxon>Oligohymenophorea</taxon>
        <taxon>Peniculida</taxon>
        <taxon>Parameciidae</taxon>
        <taxon>Paramecium</taxon>
    </lineage>
</organism>
<protein>
    <submittedName>
        <fullName evidence="1">Uncharacterized protein</fullName>
    </submittedName>
</protein>
<reference evidence="1" key="1">
    <citation type="submission" date="2021-01" db="EMBL/GenBank/DDBJ databases">
        <authorList>
            <consortium name="Genoscope - CEA"/>
            <person name="William W."/>
        </authorList>
    </citation>
    <scope>NUCLEOTIDE SEQUENCE</scope>
</reference>
<accession>A0A8S1VR04</accession>
<evidence type="ECO:0000313" key="2">
    <source>
        <dbReference type="Proteomes" id="UP000683925"/>
    </source>
</evidence>
<keyword evidence="2" id="KW-1185">Reference proteome</keyword>
<dbReference type="AlphaFoldDB" id="A0A8S1VR04"/>
<dbReference type="EMBL" id="CAJJDP010000067">
    <property type="protein sequence ID" value="CAD8177096.1"/>
    <property type="molecule type" value="Genomic_DNA"/>
</dbReference>
<sequence>MLQYKKEQFGQQIRKQGLEKILNQRRQKLLSENAVHQFQDEIILLYSQIDVEKNFNIYKFPLLKPILEGDLTNQIILLLQLIVKKCTDAKQTEDLETLFEDLLLGSRLLSKCEKEQSLIYLEEQLYLLGQLSQSSLLCQSILIKLKIGQTLKKILDLEFESDEQLMSTLIFLITTFIEPKSGIHFQDVYEFMSILDQLCKKLRGINYLVIELDLEKKDKYTETKHSLLNRILLFARHFIDKSQFTVNLTLYQNFWVILTNLAFVIQEQPQLRLAALQVISDSIKLNDQKLKFDIIEKYPDIFCSLLNIVDHHQNYKANGKFIRTQASIIMKQLFSEQSQYIIQNIHLNQIPLQLMIIIASENDRQVLYHQLECLFLLCSNSSFEQCIDLYDNGLLTLLISKYQEIKECQDYVLSKWLLQLTLAVLQHNSSGNSILKLLKQYQITQYLKDIATNCKNENTCRRANQLLKYIK</sequence>
<comment type="caution">
    <text evidence="1">The sequence shown here is derived from an EMBL/GenBank/DDBJ whole genome shotgun (WGS) entry which is preliminary data.</text>
</comment>
<dbReference type="Proteomes" id="UP000683925">
    <property type="component" value="Unassembled WGS sequence"/>
</dbReference>
<proteinExistence type="predicted"/>
<gene>
    <name evidence="1" type="ORF">POCTA_138.1.T0680128</name>
</gene>
<name>A0A8S1VR04_PAROT</name>
<evidence type="ECO:0000313" key="1">
    <source>
        <dbReference type="EMBL" id="CAD8177096.1"/>
    </source>
</evidence>
<dbReference type="OMA" id="MIIIASE"/>